<proteinExistence type="predicted"/>
<dbReference type="AlphaFoldDB" id="H8GID0"/>
<dbReference type="PIRSF" id="PIRSF000714">
    <property type="entry name" value="HIT"/>
    <property type="match status" value="1"/>
</dbReference>
<dbReference type="PROSITE" id="PS51084">
    <property type="entry name" value="HIT_2"/>
    <property type="match status" value="1"/>
</dbReference>
<dbReference type="EMBL" id="CM001475">
    <property type="protein sequence ID" value="EIC31442.1"/>
    <property type="molecule type" value="Genomic_DNA"/>
</dbReference>
<protein>
    <submittedName>
        <fullName evidence="3">HIT family hydrolase, diadenosine tetraphosphate hydrolase</fullName>
    </submittedName>
</protein>
<name>H8GID0_METAL</name>
<dbReference type="InterPro" id="IPR026026">
    <property type="entry name" value="HIT_Hint"/>
</dbReference>
<reference evidence="3 4" key="1">
    <citation type="journal article" date="2013" name="Genome Announc.">
        <title>Genome Sequence of the Obligate Gammaproteobacterial Methanotroph Methylomicrobium album Strain BG8.</title>
        <authorList>
            <person name="Kits K.D."/>
            <person name="Kalyuzhnaya M.G."/>
            <person name="Klotz M.G."/>
            <person name="Jetten M.S."/>
            <person name="Op den Camp H.J."/>
            <person name="Vuilleumier S."/>
            <person name="Bringel F."/>
            <person name="Dispirito A.A."/>
            <person name="Murrell J.C."/>
            <person name="Bruce D."/>
            <person name="Cheng J.F."/>
            <person name="Copeland A."/>
            <person name="Goodwin L."/>
            <person name="Hauser L."/>
            <person name="Lajus A."/>
            <person name="Land M.L."/>
            <person name="Lapidus A."/>
            <person name="Lucas S."/>
            <person name="Medigue C."/>
            <person name="Pitluck S."/>
            <person name="Woyke T."/>
            <person name="Zeytun A."/>
            <person name="Stein L.Y."/>
        </authorList>
    </citation>
    <scope>NUCLEOTIDE SEQUENCE [LARGE SCALE GENOMIC DNA]</scope>
    <source>
        <strain evidence="3 4">BG8</strain>
    </source>
</reference>
<keyword evidence="4" id="KW-1185">Reference proteome</keyword>
<keyword evidence="3" id="KW-0378">Hydrolase</keyword>
<dbReference type="Pfam" id="PF01230">
    <property type="entry name" value="HIT"/>
    <property type="match status" value="1"/>
</dbReference>
<feature type="domain" description="HIT" evidence="2">
    <location>
        <begin position="38"/>
        <end position="106"/>
    </location>
</feature>
<dbReference type="RefSeq" id="WP_005374801.1">
    <property type="nucleotide sequence ID" value="NZ_CM001475.1"/>
</dbReference>
<dbReference type="eggNOG" id="COG0537">
    <property type="taxonomic scope" value="Bacteria"/>
</dbReference>
<dbReference type="Gene3D" id="3.30.428.10">
    <property type="entry name" value="HIT-like"/>
    <property type="match status" value="1"/>
</dbReference>
<evidence type="ECO:0000313" key="4">
    <source>
        <dbReference type="Proteomes" id="UP000005090"/>
    </source>
</evidence>
<evidence type="ECO:0000259" key="2">
    <source>
        <dbReference type="PROSITE" id="PS51084"/>
    </source>
</evidence>
<dbReference type="InterPro" id="IPR036265">
    <property type="entry name" value="HIT-like_sf"/>
</dbReference>
<accession>H8GID0</accession>
<sequence>MNEPFTLHPRLAEDAVTLGRFGLCRLLLMNDSRYPWFILVPEKTGLTEIYQLSQADQIILTAESSLLAENLAAFYQADKMNIAAIGNLVPQLHIHHIVRYKTDAAWPAPVWGKFDRIPYTQDRIAAITEQVQACFGNFLIET</sequence>
<dbReference type="InterPro" id="IPR011146">
    <property type="entry name" value="HIT-like"/>
</dbReference>
<evidence type="ECO:0000313" key="3">
    <source>
        <dbReference type="EMBL" id="EIC31442.1"/>
    </source>
</evidence>
<gene>
    <name evidence="3" type="ORF">Metal_3799</name>
</gene>
<dbReference type="HOGENOM" id="CLU_123330_0_0_6"/>
<dbReference type="GO" id="GO:0016787">
    <property type="term" value="F:hydrolase activity"/>
    <property type="evidence" value="ECO:0007669"/>
    <property type="project" value="UniProtKB-KW"/>
</dbReference>
<organism evidence="3 4">
    <name type="scientific">Methylomicrobium album BG8</name>
    <dbReference type="NCBI Taxonomy" id="686340"/>
    <lineage>
        <taxon>Bacteria</taxon>
        <taxon>Pseudomonadati</taxon>
        <taxon>Pseudomonadota</taxon>
        <taxon>Gammaproteobacteria</taxon>
        <taxon>Methylococcales</taxon>
        <taxon>Methylococcaceae</taxon>
        <taxon>Methylomicrobium</taxon>
    </lineage>
</organism>
<evidence type="ECO:0000256" key="1">
    <source>
        <dbReference type="PROSITE-ProRule" id="PRU00464"/>
    </source>
</evidence>
<dbReference type="STRING" id="686340.Metal_3799"/>
<dbReference type="SUPFAM" id="SSF54197">
    <property type="entry name" value="HIT-like"/>
    <property type="match status" value="1"/>
</dbReference>
<dbReference type="Proteomes" id="UP000005090">
    <property type="component" value="Chromosome"/>
</dbReference>
<comment type="caution">
    <text evidence="1">Lacks conserved residue(s) required for the propagation of feature annotation.</text>
</comment>